<dbReference type="OrthoDB" id="424402at2759"/>
<dbReference type="Gene3D" id="3.30.110.20">
    <property type="entry name" value="Alba-like domain"/>
    <property type="match status" value="1"/>
</dbReference>
<comment type="similarity">
    <text evidence="2">Belongs to the histone-like Alba family.</text>
</comment>
<dbReference type="InterPro" id="IPR051958">
    <property type="entry name" value="Alba-like_NAB"/>
</dbReference>
<comment type="subcellular location">
    <subcellularLocation>
        <location evidence="1">Nucleus</location>
    </subcellularLocation>
</comment>
<keyword evidence="7" id="KW-1185">Reference proteome</keyword>
<feature type="region of interest" description="Disordered" evidence="4">
    <location>
        <begin position="154"/>
        <end position="397"/>
    </location>
</feature>
<feature type="compositionally biased region" description="Basic residues" evidence="4">
    <location>
        <begin position="383"/>
        <end position="397"/>
    </location>
</feature>
<evidence type="ECO:0000313" key="7">
    <source>
        <dbReference type="Proteomes" id="UP001163046"/>
    </source>
</evidence>
<dbReference type="GO" id="GO:0003723">
    <property type="term" value="F:RNA binding"/>
    <property type="evidence" value="ECO:0007669"/>
    <property type="project" value="TreeGrafter"/>
</dbReference>
<dbReference type="Proteomes" id="UP001163046">
    <property type="component" value="Unassembled WGS sequence"/>
</dbReference>
<feature type="compositionally biased region" description="Polar residues" evidence="4">
    <location>
        <begin position="350"/>
        <end position="363"/>
    </location>
</feature>
<gene>
    <name evidence="6" type="primary">RPP25L</name>
    <name evidence="6" type="ORF">OS493_010574</name>
</gene>
<feature type="domain" description="DNA/RNA-binding protein Alba-like" evidence="5">
    <location>
        <begin position="23"/>
        <end position="86"/>
    </location>
</feature>
<organism evidence="6 7">
    <name type="scientific">Desmophyllum pertusum</name>
    <dbReference type="NCBI Taxonomy" id="174260"/>
    <lineage>
        <taxon>Eukaryota</taxon>
        <taxon>Metazoa</taxon>
        <taxon>Cnidaria</taxon>
        <taxon>Anthozoa</taxon>
        <taxon>Hexacorallia</taxon>
        <taxon>Scleractinia</taxon>
        <taxon>Caryophylliina</taxon>
        <taxon>Caryophylliidae</taxon>
        <taxon>Desmophyllum</taxon>
    </lineage>
</organism>
<dbReference type="SUPFAM" id="SSF82704">
    <property type="entry name" value="AlbA-like"/>
    <property type="match status" value="1"/>
</dbReference>
<evidence type="ECO:0000256" key="3">
    <source>
        <dbReference type="ARBA" id="ARBA00023242"/>
    </source>
</evidence>
<keyword evidence="6" id="KW-0378">Hydrolase</keyword>
<evidence type="ECO:0000259" key="5">
    <source>
        <dbReference type="Pfam" id="PF01918"/>
    </source>
</evidence>
<accession>A0A9W9ZQX3</accession>
<protein>
    <submittedName>
        <fullName evidence="6">Ribonuclease P</fullName>
        <ecNumber evidence="6">3.1.26.5</ecNumber>
    </submittedName>
</protein>
<proteinExistence type="inferred from homology"/>
<feature type="compositionally biased region" description="Basic and acidic residues" evidence="4">
    <location>
        <begin position="282"/>
        <end position="292"/>
    </location>
</feature>
<dbReference type="Pfam" id="PF01918">
    <property type="entry name" value="Alba"/>
    <property type="match status" value="1"/>
</dbReference>
<feature type="compositionally biased region" description="Polar residues" evidence="4">
    <location>
        <begin position="218"/>
        <end position="231"/>
    </location>
</feature>
<evidence type="ECO:0000256" key="4">
    <source>
        <dbReference type="SAM" id="MobiDB-lite"/>
    </source>
</evidence>
<dbReference type="EMBL" id="MU825877">
    <property type="protein sequence ID" value="KAJ7386181.1"/>
    <property type="molecule type" value="Genomic_DNA"/>
</dbReference>
<dbReference type="GO" id="GO:0001682">
    <property type="term" value="P:tRNA 5'-leader removal"/>
    <property type="evidence" value="ECO:0007669"/>
    <property type="project" value="TreeGrafter"/>
</dbReference>
<evidence type="ECO:0000256" key="2">
    <source>
        <dbReference type="ARBA" id="ARBA00008018"/>
    </source>
</evidence>
<feature type="region of interest" description="Disordered" evidence="4">
    <location>
        <begin position="1"/>
        <end position="22"/>
    </location>
</feature>
<sequence>MEHYTKASSHAAAESEEKKEPCDIHVKSGSKIRNVIAQAFRLLQNKKGEKIVLIGSGPTVTKTITCAEIIKRKTKGLHQLNKLFYTKIQDTWEPKEESLDKLQVTRKIPSISITLSKVPLDTTQPGYQAPGKSKSPVQFGDEDWELAWEEIQDDSTKATQKTHLQKSAKAKPKAKRTVNKGNAETKTKTLETPSKVVNGTQNNHLEKGEKVGHLNDNICKSQEGQLESGTLGSEKKQEGHLVSAAMQSEQSQEGHLEGSALKDKQRHEGHQEGGVLENEQSCEGHLEGDGLDSKQNQGGNLEGGALEIEQRHEGHLEGGALESKQSHNGRLEGGTLESKQTLEGHVEGTASESGLEQSNGSQGTEKHETNSTQKRPNNDSVHKPKLSPRKKQKAEET</sequence>
<dbReference type="PANTHER" id="PTHR13516:SF4">
    <property type="entry name" value="FI09323P"/>
    <property type="match status" value="1"/>
</dbReference>
<dbReference type="EC" id="3.1.26.5" evidence="6"/>
<feature type="compositionally biased region" description="Polar residues" evidence="4">
    <location>
        <begin position="190"/>
        <end position="203"/>
    </location>
</feature>
<evidence type="ECO:0000256" key="1">
    <source>
        <dbReference type="ARBA" id="ARBA00004123"/>
    </source>
</evidence>
<reference evidence="6" key="1">
    <citation type="submission" date="2023-01" db="EMBL/GenBank/DDBJ databases">
        <title>Genome assembly of the deep-sea coral Lophelia pertusa.</title>
        <authorList>
            <person name="Herrera S."/>
            <person name="Cordes E."/>
        </authorList>
    </citation>
    <scope>NUCLEOTIDE SEQUENCE</scope>
    <source>
        <strain evidence="6">USNM1676648</strain>
        <tissue evidence="6">Polyp</tissue>
    </source>
</reference>
<name>A0A9W9ZQX3_9CNID</name>
<comment type="caution">
    <text evidence="6">The sequence shown here is derived from an EMBL/GenBank/DDBJ whole genome shotgun (WGS) entry which is preliminary data.</text>
</comment>
<dbReference type="GO" id="GO:0005634">
    <property type="term" value="C:nucleus"/>
    <property type="evidence" value="ECO:0007669"/>
    <property type="project" value="UniProtKB-SubCell"/>
</dbReference>
<dbReference type="GO" id="GO:0004526">
    <property type="term" value="F:ribonuclease P activity"/>
    <property type="evidence" value="ECO:0007669"/>
    <property type="project" value="UniProtKB-EC"/>
</dbReference>
<keyword evidence="3" id="KW-0539">Nucleus</keyword>
<dbReference type="PANTHER" id="PTHR13516">
    <property type="entry name" value="RIBONUCLEASE P SUBUNIT P25"/>
    <property type="match status" value="1"/>
</dbReference>
<dbReference type="GO" id="GO:0000172">
    <property type="term" value="C:ribonuclease MRP complex"/>
    <property type="evidence" value="ECO:0007669"/>
    <property type="project" value="TreeGrafter"/>
</dbReference>
<feature type="compositionally biased region" description="Basic residues" evidence="4">
    <location>
        <begin position="163"/>
        <end position="178"/>
    </location>
</feature>
<evidence type="ECO:0000313" key="6">
    <source>
        <dbReference type="EMBL" id="KAJ7386181.1"/>
    </source>
</evidence>
<feature type="compositionally biased region" description="Basic and acidic residues" evidence="4">
    <location>
        <begin position="252"/>
        <end position="271"/>
    </location>
</feature>
<dbReference type="AlphaFoldDB" id="A0A9W9ZQX3"/>
<feature type="compositionally biased region" description="Basic and acidic residues" evidence="4">
    <location>
        <begin position="13"/>
        <end position="22"/>
    </location>
</feature>
<feature type="compositionally biased region" description="Basic and acidic residues" evidence="4">
    <location>
        <begin position="204"/>
        <end position="213"/>
    </location>
</feature>
<feature type="compositionally biased region" description="Low complexity" evidence="4">
    <location>
        <begin position="1"/>
        <end position="12"/>
    </location>
</feature>
<dbReference type="InterPro" id="IPR036882">
    <property type="entry name" value="Alba-like_dom_sf"/>
</dbReference>
<dbReference type="InterPro" id="IPR002775">
    <property type="entry name" value="DNA/RNA-bd_Alba-like"/>
</dbReference>